<organism evidence="2 3">
    <name type="scientific">Colletotrichum higginsianum (strain IMI 349063)</name>
    <name type="common">Crucifer anthracnose fungus</name>
    <dbReference type="NCBI Taxonomy" id="759273"/>
    <lineage>
        <taxon>Eukaryota</taxon>
        <taxon>Fungi</taxon>
        <taxon>Dikarya</taxon>
        <taxon>Ascomycota</taxon>
        <taxon>Pezizomycotina</taxon>
        <taxon>Sordariomycetes</taxon>
        <taxon>Hypocreomycetidae</taxon>
        <taxon>Glomerellales</taxon>
        <taxon>Glomerellaceae</taxon>
        <taxon>Colletotrichum</taxon>
        <taxon>Colletotrichum destructivum species complex</taxon>
    </lineage>
</organism>
<protein>
    <submittedName>
        <fullName evidence="2">Uncharacterized protein</fullName>
    </submittedName>
</protein>
<accession>H1VXY0</accession>
<keyword evidence="1" id="KW-0812">Transmembrane</keyword>
<sequence length="79" mass="8855">MVCRWPPLAAATQLLRQREAHASEEIQQMGSVEGSPSRLTLDVARVCLLLLLLLLLLLHTLFLGKSGEQRCMRARIALF</sequence>
<proteinExistence type="predicted"/>
<evidence type="ECO:0000256" key="1">
    <source>
        <dbReference type="SAM" id="Phobius"/>
    </source>
</evidence>
<evidence type="ECO:0000313" key="2">
    <source>
        <dbReference type="EMBL" id="CCF45092.1"/>
    </source>
</evidence>
<feature type="non-terminal residue" evidence="2">
    <location>
        <position position="79"/>
    </location>
</feature>
<name>H1VXY0_COLHI</name>
<reference evidence="3" key="1">
    <citation type="journal article" date="2012" name="Nat. Genet.">
        <title>Lifestyle transitions in plant pathogenic Colletotrichum fungi deciphered by genome and transcriptome analyses.</title>
        <authorList>
            <person name="O'Connell R.J."/>
            <person name="Thon M.R."/>
            <person name="Hacquard S."/>
            <person name="Amyotte S.G."/>
            <person name="Kleemann J."/>
            <person name="Torres M.F."/>
            <person name="Damm U."/>
            <person name="Buiate E.A."/>
            <person name="Epstein L."/>
            <person name="Alkan N."/>
            <person name="Altmueller J."/>
            <person name="Alvarado-Balderrama L."/>
            <person name="Bauser C.A."/>
            <person name="Becker C."/>
            <person name="Birren B.W."/>
            <person name="Chen Z."/>
            <person name="Choi J."/>
            <person name="Crouch J.A."/>
            <person name="Duvick J.P."/>
            <person name="Farman M.A."/>
            <person name="Gan P."/>
            <person name="Heiman D."/>
            <person name="Henrissat B."/>
            <person name="Howard R.J."/>
            <person name="Kabbage M."/>
            <person name="Koch C."/>
            <person name="Kracher B."/>
            <person name="Kubo Y."/>
            <person name="Law A.D."/>
            <person name="Lebrun M.-H."/>
            <person name="Lee Y.-H."/>
            <person name="Miyara I."/>
            <person name="Moore N."/>
            <person name="Neumann U."/>
            <person name="Nordstroem K."/>
            <person name="Panaccione D.G."/>
            <person name="Panstruga R."/>
            <person name="Place M."/>
            <person name="Proctor R.H."/>
            <person name="Prusky D."/>
            <person name="Rech G."/>
            <person name="Reinhardt R."/>
            <person name="Rollins J.A."/>
            <person name="Rounsley S."/>
            <person name="Schardl C.L."/>
            <person name="Schwartz D.C."/>
            <person name="Shenoy N."/>
            <person name="Shirasu K."/>
            <person name="Sikhakolli U.R."/>
            <person name="Stueber K."/>
            <person name="Sukno S.A."/>
            <person name="Sweigard J.A."/>
            <person name="Takano Y."/>
            <person name="Takahara H."/>
            <person name="Trail F."/>
            <person name="van der Does H.C."/>
            <person name="Voll L.M."/>
            <person name="Will I."/>
            <person name="Young S."/>
            <person name="Zeng Q."/>
            <person name="Zhang J."/>
            <person name="Zhou S."/>
            <person name="Dickman M.B."/>
            <person name="Schulze-Lefert P."/>
            <person name="Ver Loren van Themaat E."/>
            <person name="Ma L.-J."/>
            <person name="Vaillancourt L.J."/>
        </authorList>
    </citation>
    <scope>NUCLEOTIDE SEQUENCE [LARGE SCALE GENOMIC DNA]</scope>
    <source>
        <strain evidence="3">IMI 349063</strain>
    </source>
</reference>
<dbReference type="HOGENOM" id="CLU_2612451_0_0_1"/>
<feature type="transmembrane region" description="Helical" evidence="1">
    <location>
        <begin position="43"/>
        <end position="63"/>
    </location>
</feature>
<keyword evidence="1" id="KW-1133">Transmembrane helix</keyword>
<keyword evidence="1" id="KW-0472">Membrane</keyword>
<dbReference type="AlphaFoldDB" id="H1VXY0"/>
<evidence type="ECO:0000313" key="3">
    <source>
        <dbReference type="Proteomes" id="UP000007174"/>
    </source>
</evidence>
<dbReference type="Proteomes" id="UP000007174">
    <property type="component" value="Unassembled WGS sequence"/>
</dbReference>
<dbReference type="EMBL" id="CACQ02007427">
    <property type="protein sequence ID" value="CCF45092.1"/>
    <property type="molecule type" value="Genomic_DNA"/>
</dbReference>
<gene>
    <name evidence="2" type="ORF">CH063_14286</name>
</gene>